<evidence type="ECO:0000313" key="4">
    <source>
        <dbReference type="Proteomes" id="UP000738826"/>
    </source>
</evidence>
<protein>
    <recommendedName>
        <fullName evidence="5">DUF1640 domain-containing protein</fullName>
    </recommendedName>
</protein>
<name>A0A8J7YW30_9ARCH</name>
<evidence type="ECO:0000313" key="3">
    <source>
        <dbReference type="EMBL" id="NCS92167.1"/>
    </source>
</evidence>
<feature type="transmembrane region" description="Helical" evidence="1">
    <location>
        <begin position="87"/>
        <end position="110"/>
    </location>
</feature>
<keyword evidence="1" id="KW-1133">Transmembrane helix</keyword>
<dbReference type="AlphaFoldDB" id="A0A8J7YW30"/>
<dbReference type="Proteomes" id="UP000768163">
    <property type="component" value="Unassembled WGS sequence"/>
</dbReference>
<evidence type="ECO:0000256" key="1">
    <source>
        <dbReference type="SAM" id="Phobius"/>
    </source>
</evidence>
<dbReference type="EMBL" id="JAACQH010000221">
    <property type="protein sequence ID" value="NCS92167.1"/>
    <property type="molecule type" value="Genomic_DNA"/>
</dbReference>
<accession>A0A8J7YW30</accession>
<proteinExistence type="predicted"/>
<sequence length="113" mass="13017">MSDAFITADQYNEILARLGKLEHKEQYVGKHEDVYKDVEELKGKYYNIDKRTEVTDTKIDAFRVELKQEIGVLRIAVDNRLGMMWNLLLIILVAILGIFGTLIIILFKLFGGI</sequence>
<keyword evidence="1" id="KW-0812">Transmembrane</keyword>
<evidence type="ECO:0000313" key="2">
    <source>
        <dbReference type="EMBL" id="NCN65778.1"/>
    </source>
</evidence>
<comment type="caution">
    <text evidence="3">The sequence shown here is derived from an EMBL/GenBank/DDBJ whole genome shotgun (WGS) entry which is preliminary data.</text>
</comment>
<dbReference type="Proteomes" id="UP000738826">
    <property type="component" value="Unassembled WGS sequence"/>
</dbReference>
<dbReference type="EMBL" id="JAACVF010000245">
    <property type="protein sequence ID" value="NCN65778.1"/>
    <property type="molecule type" value="Genomic_DNA"/>
</dbReference>
<organism evidence="3 4">
    <name type="scientific">Candidatus Altarchaeum hamiconexum</name>
    <dbReference type="NCBI Taxonomy" id="1803513"/>
    <lineage>
        <taxon>Archaea</taxon>
        <taxon>Candidatus Altarchaeota</taxon>
        <taxon>Candidatus Altiarchaeia</taxon>
        <taxon>Candidatus Altarchaeales</taxon>
        <taxon>Candidatus Altarchaeaceae</taxon>
        <taxon>Candidatus Altarchaeum</taxon>
    </lineage>
</organism>
<reference evidence="3" key="1">
    <citation type="submission" date="2019-11" db="EMBL/GenBank/DDBJ databases">
        <title>Lipid analysis of CO2-rich subsurface aquifers suggests an autotrophy-based deep biosphere with lysolipids enriched in CPR bacteria.</title>
        <authorList>
            <person name="Probst A.J."/>
            <person name="Elling F.J."/>
            <person name="Castelle C.J."/>
            <person name="Zhu Q."/>
            <person name="Elvert M."/>
            <person name="Birarda G."/>
            <person name="Holman H.-Y."/>
            <person name="Lane K.R."/>
            <person name="Ladd B."/>
            <person name="Ryan M.C."/>
            <person name="Woyke T."/>
            <person name="Hinrichs K.-U."/>
            <person name="Banfield J.F."/>
        </authorList>
    </citation>
    <scope>NUCLEOTIDE SEQUENCE</scope>
    <source>
        <strain evidence="2">CG_2015-01_33_1645</strain>
        <strain evidence="3">CG_2015-04_33_537</strain>
    </source>
</reference>
<gene>
    <name evidence="3" type="ORF">GW779_07210</name>
    <name evidence="2" type="ORF">GW910_06975</name>
</gene>
<keyword evidence="1" id="KW-0472">Membrane</keyword>
<evidence type="ECO:0008006" key="5">
    <source>
        <dbReference type="Google" id="ProtNLM"/>
    </source>
</evidence>